<dbReference type="CDD" id="cd02440">
    <property type="entry name" value="AdoMet_MTases"/>
    <property type="match status" value="1"/>
</dbReference>
<dbReference type="KEGG" id="ddz:DSYM_19830"/>
<accession>A0A809SB19</accession>
<keyword evidence="2" id="KW-0808">Transferase</keyword>
<proteinExistence type="predicted"/>
<reference evidence="2" key="1">
    <citation type="journal article" name="DNA Res.">
        <title>The physiological potential of anammox bacteria as revealed by their core genome structure.</title>
        <authorList>
            <person name="Okubo T."/>
            <person name="Toyoda A."/>
            <person name="Fukuhara K."/>
            <person name="Uchiyama I."/>
            <person name="Harigaya Y."/>
            <person name="Kuroiwa M."/>
            <person name="Suzuki T."/>
            <person name="Murakami Y."/>
            <person name="Suwa Y."/>
            <person name="Takami H."/>
        </authorList>
    </citation>
    <scope>NUCLEOTIDE SEQUENCE</scope>
    <source>
        <strain evidence="2">317325-3</strain>
    </source>
</reference>
<dbReference type="GO" id="GO:0032259">
    <property type="term" value="P:methylation"/>
    <property type="evidence" value="ECO:0007669"/>
    <property type="project" value="UniProtKB-KW"/>
</dbReference>
<dbReference type="Pfam" id="PF08241">
    <property type="entry name" value="Methyltransf_11"/>
    <property type="match status" value="1"/>
</dbReference>
<dbReference type="GO" id="GO:0008757">
    <property type="term" value="F:S-adenosylmethionine-dependent methyltransferase activity"/>
    <property type="evidence" value="ECO:0007669"/>
    <property type="project" value="InterPro"/>
</dbReference>
<sequence length="203" mass="22730">MQEFVRTYLTEAGNAALEIIDLGAHSVDGSDTYRPLFENPAWRYRGLDLVEGINVDLVAEDPYHWKELADASVDVLVSGQTLEHIEFPWLTLSEIARILRPGGLACLIAPASGPEHRYPVDCWRIYPDGMRALARHAGLREVEIFTDWNQGRWKDTFAVLQKAHAGAGAGHSPIPVLRDRGVAQRAGTPPSRKRRGFFSIFRK</sequence>
<dbReference type="Gene3D" id="3.40.50.150">
    <property type="entry name" value="Vaccinia Virus protein VP39"/>
    <property type="match status" value="1"/>
</dbReference>
<dbReference type="InterPro" id="IPR029063">
    <property type="entry name" value="SAM-dependent_MTases_sf"/>
</dbReference>
<dbReference type="AlphaFoldDB" id="A0A809SB19"/>
<organism evidence="2 3">
    <name type="scientific">Candidatus Desulfobacillus denitrificans</name>
    <dbReference type="NCBI Taxonomy" id="2608985"/>
    <lineage>
        <taxon>Bacteria</taxon>
        <taxon>Pseudomonadati</taxon>
        <taxon>Pseudomonadota</taxon>
        <taxon>Betaproteobacteria</taxon>
        <taxon>Candidatus Desulfobacillus</taxon>
    </lineage>
</organism>
<feature type="domain" description="Methyltransferase type 11" evidence="1">
    <location>
        <begin position="48"/>
        <end position="106"/>
    </location>
</feature>
<evidence type="ECO:0000313" key="2">
    <source>
        <dbReference type="EMBL" id="BBO21284.1"/>
    </source>
</evidence>
<protein>
    <submittedName>
        <fullName evidence="2">Methyltransferase domain-containing protein</fullName>
    </submittedName>
</protein>
<keyword evidence="2" id="KW-0489">Methyltransferase</keyword>
<evidence type="ECO:0000259" key="1">
    <source>
        <dbReference type="Pfam" id="PF08241"/>
    </source>
</evidence>
<dbReference type="EMBL" id="AP021857">
    <property type="protein sequence ID" value="BBO21284.1"/>
    <property type="molecule type" value="Genomic_DNA"/>
</dbReference>
<dbReference type="SUPFAM" id="SSF53335">
    <property type="entry name" value="S-adenosyl-L-methionine-dependent methyltransferases"/>
    <property type="match status" value="1"/>
</dbReference>
<name>A0A809SB19_9PROT</name>
<dbReference type="Proteomes" id="UP000662914">
    <property type="component" value="Chromosome"/>
</dbReference>
<evidence type="ECO:0000313" key="3">
    <source>
        <dbReference type="Proteomes" id="UP000662914"/>
    </source>
</evidence>
<dbReference type="InterPro" id="IPR013216">
    <property type="entry name" value="Methyltransf_11"/>
</dbReference>
<gene>
    <name evidence="2" type="ORF">DSYM_19830</name>
</gene>